<gene>
    <name evidence="1" type="ORF">PHYPA_028713</name>
</gene>
<reference evidence="2" key="3">
    <citation type="submission" date="2020-12" db="UniProtKB">
        <authorList>
            <consortium name="EnsemblPlants"/>
        </authorList>
    </citation>
    <scope>IDENTIFICATION</scope>
</reference>
<sequence>MSPTLFASRATQRHLHDECGKGADVKIFCKIWGTTKLAEQKDTIAAACKEASQLKSLEDLRAQPNEHFNERRLGDVCHGACTPQIEDIRNDDTHSYGPPQTTPPTRYLFVCCPRCER</sequence>
<reference evidence="1 3" key="2">
    <citation type="journal article" date="2018" name="Plant J.">
        <title>The Physcomitrella patens chromosome-scale assembly reveals moss genome structure and evolution.</title>
        <authorList>
            <person name="Lang D."/>
            <person name="Ullrich K.K."/>
            <person name="Murat F."/>
            <person name="Fuchs J."/>
            <person name="Jenkins J."/>
            <person name="Haas F.B."/>
            <person name="Piednoel M."/>
            <person name="Gundlach H."/>
            <person name="Van Bel M."/>
            <person name="Meyberg R."/>
            <person name="Vives C."/>
            <person name="Morata J."/>
            <person name="Symeonidi A."/>
            <person name="Hiss M."/>
            <person name="Muchero W."/>
            <person name="Kamisugi Y."/>
            <person name="Saleh O."/>
            <person name="Blanc G."/>
            <person name="Decker E.L."/>
            <person name="van Gessel N."/>
            <person name="Grimwood J."/>
            <person name="Hayes R.D."/>
            <person name="Graham S.W."/>
            <person name="Gunter L.E."/>
            <person name="McDaniel S.F."/>
            <person name="Hoernstein S.N.W."/>
            <person name="Larsson A."/>
            <person name="Li F.W."/>
            <person name="Perroud P.F."/>
            <person name="Phillips J."/>
            <person name="Ranjan P."/>
            <person name="Rokshar D.S."/>
            <person name="Rothfels C.J."/>
            <person name="Schneider L."/>
            <person name="Shu S."/>
            <person name="Stevenson D.W."/>
            <person name="Thummler F."/>
            <person name="Tillich M."/>
            <person name="Villarreal Aguilar J.C."/>
            <person name="Widiez T."/>
            <person name="Wong G.K."/>
            <person name="Wymore A."/>
            <person name="Zhang Y."/>
            <person name="Zimmer A.D."/>
            <person name="Quatrano R.S."/>
            <person name="Mayer K.F.X."/>
            <person name="Goodstein D."/>
            <person name="Casacuberta J.M."/>
            <person name="Vandepoele K."/>
            <person name="Reski R."/>
            <person name="Cuming A.C."/>
            <person name="Tuskan G.A."/>
            <person name="Maumus F."/>
            <person name="Salse J."/>
            <person name="Schmutz J."/>
            <person name="Rensing S.A."/>
        </authorList>
    </citation>
    <scope>NUCLEOTIDE SEQUENCE [LARGE SCALE GENOMIC DNA]</scope>
    <source>
        <strain evidence="2 3">cv. Gransden 2004</strain>
    </source>
</reference>
<dbReference type="Gramene" id="Pp3c24_6360V3.2">
    <property type="protein sequence ID" value="PAC:32909267.CDS.1"/>
    <property type="gene ID" value="Pp3c24_6360"/>
</dbReference>
<dbReference type="EnsemblPlants" id="Pp3c24_6360V3.1">
    <property type="protein sequence ID" value="PAC:32909266.CDS.1"/>
    <property type="gene ID" value="Pp3c24_6360"/>
</dbReference>
<evidence type="ECO:0000313" key="1">
    <source>
        <dbReference type="EMBL" id="PNR28121.1"/>
    </source>
</evidence>
<dbReference type="EMBL" id="ABEU02000024">
    <property type="protein sequence ID" value="PNR28121.1"/>
    <property type="molecule type" value="Genomic_DNA"/>
</dbReference>
<evidence type="ECO:0000313" key="2">
    <source>
        <dbReference type="EnsemblPlants" id="PAC:32909266.CDS.1"/>
    </source>
</evidence>
<reference evidence="1 3" key="1">
    <citation type="journal article" date="2008" name="Science">
        <title>The Physcomitrella genome reveals evolutionary insights into the conquest of land by plants.</title>
        <authorList>
            <person name="Rensing S."/>
            <person name="Lang D."/>
            <person name="Zimmer A."/>
            <person name="Terry A."/>
            <person name="Salamov A."/>
            <person name="Shapiro H."/>
            <person name="Nishiyama T."/>
            <person name="Perroud P.-F."/>
            <person name="Lindquist E."/>
            <person name="Kamisugi Y."/>
            <person name="Tanahashi T."/>
            <person name="Sakakibara K."/>
            <person name="Fujita T."/>
            <person name="Oishi K."/>
            <person name="Shin-I T."/>
            <person name="Kuroki Y."/>
            <person name="Toyoda A."/>
            <person name="Suzuki Y."/>
            <person name="Hashimoto A."/>
            <person name="Yamaguchi K."/>
            <person name="Sugano A."/>
            <person name="Kohara Y."/>
            <person name="Fujiyama A."/>
            <person name="Anterola A."/>
            <person name="Aoki S."/>
            <person name="Ashton N."/>
            <person name="Barbazuk W.B."/>
            <person name="Barker E."/>
            <person name="Bennetzen J."/>
            <person name="Bezanilla M."/>
            <person name="Blankenship R."/>
            <person name="Cho S.H."/>
            <person name="Dutcher S."/>
            <person name="Estelle M."/>
            <person name="Fawcett J.A."/>
            <person name="Gundlach H."/>
            <person name="Hanada K."/>
            <person name="Heyl A."/>
            <person name="Hicks K.A."/>
            <person name="Hugh J."/>
            <person name="Lohr M."/>
            <person name="Mayer K."/>
            <person name="Melkozernov A."/>
            <person name="Murata T."/>
            <person name="Nelson D."/>
            <person name="Pils B."/>
            <person name="Prigge M."/>
            <person name="Reiss B."/>
            <person name="Renner T."/>
            <person name="Rombauts S."/>
            <person name="Rushton P."/>
            <person name="Sanderfoot A."/>
            <person name="Schween G."/>
            <person name="Shiu S.-H."/>
            <person name="Stueber K."/>
            <person name="Theodoulou F.L."/>
            <person name="Tu H."/>
            <person name="Van de Peer Y."/>
            <person name="Verrier P.J."/>
            <person name="Waters E."/>
            <person name="Wood A."/>
            <person name="Yang L."/>
            <person name="Cove D."/>
            <person name="Cuming A."/>
            <person name="Hasebe M."/>
            <person name="Lucas S."/>
            <person name="Mishler D.B."/>
            <person name="Reski R."/>
            <person name="Grigoriev I."/>
            <person name="Quatrano R.S."/>
            <person name="Boore J.L."/>
        </authorList>
    </citation>
    <scope>NUCLEOTIDE SEQUENCE [LARGE SCALE GENOMIC DNA]</scope>
    <source>
        <strain evidence="2 3">cv. Gransden 2004</strain>
    </source>
</reference>
<dbReference type="AlphaFoldDB" id="A0A2K1IFR4"/>
<evidence type="ECO:0000313" key="3">
    <source>
        <dbReference type="Proteomes" id="UP000006727"/>
    </source>
</evidence>
<dbReference type="Proteomes" id="UP000006727">
    <property type="component" value="Chromosome 24"/>
</dbReference>
<accession>A0A2K1IFR4</accession>
<dbReference type="PaxDb" id="3218-PP1S387_15V6.1"/>
<dbReference type="Gramene" id="Pp3c24_6360V3.1">
    <property type="protein sequence ID" value="PAC:32909266.CDS.1"/>
    <property type="gene ID" value="Pp3c24_6360"/>
</dbReference>
<dbReference type="InParanoid" id="A0A2K1IFR4"/>
<protein>
    <submittedName>
        <fullName evidence="1 2">Uncharacterized protein</fullName>
    </submittedName>
</protein>
<keyword evidence="3" id="KW-1185">Reference proteome</keyword>
<dbReference type="EnsemblPlants" id="Pp3c24_6360V3.2">
    <property type="protein sequence ID" value="PAC:32909267.CDS.1"/>
    <property type="gene ID" value="Pp3c24_6360"/>
</dbReference>
<organism evidence="1">
    <name type="scientific">Physcomitrium patens</name>
    <name type="common">Spreading-leaved earth moss</name>
    <name type="synonym">Physcomitrella patens</name>
    <dbReference type="NCBI Taxonomy" id="3218"/>
    <lineage>
        <taxon>Eukaryota</taxon>
        <taxon>Viridiplantae</taxon>
        <taxon>Streptophyta</taxon>
        <taxon>Embryophyta</taxon>
        <taxon>Bryophyta</taxon>
        <taxon>Bryophytina</taxon>
        <taxon>Bryopsida</taxon>
        <taxon>Funariidae</taxon>
        <taxon>Funariales</taxon>
        <taxon>Funariaceae</taxon>
        <taxon>Physcomitrium</taxon>
    </lineage>
</organism>
<name>A0A2K1IFR4_PHYPA</name>
<proteinExistence type="predicted"/>